<keyword evidence="4" id="KW-1185">Reference proteome</keyword>
<dbReference type="PANTHER" id="PTHR48187:SF2">
    <property type="entry name" value="LD21810P"/>
    <property type="match status" value="1"/>
</dbReference>
<keyword evidence="1" id="KW-0653">Protein transport</keyword>
<dbReference type="PANTHER" id="PTHR48187">
    <property type="entry name" value="LD21810P"/>
    <property type="match status" value="1"/>
</dbReference>
<dbReference type="Proteomes" id="UP000887575">
    <property type="component" value="Unassembled WGS sequence"/>
</dbReference>
<dbReference type="WBParaSite" id="MBELARI_LOCUS552">
    <property type="protein sequence ID" value="MBELARI_LOCUS552"/>
    <property type="gene ID" value="MBELARI_LOCUS552"/>
</dbReference>
<comment type="similarity">
    <text evidence="1">Belongs to the GPI inositol-deacylase family.</text>
</comment>
<evidence type="ECO:0000259" key="3">
    <source>
        <dbReference type="Pfam" id="PF07819"/>
    </source>
</evidence>
<dbReference type="Pfam" id="PF07819">
    <property type="entry name" value="PGAP1"/>
    <property type="match status" value="1"/>
</dbReference>
<dbReference type="GO" id="GO:0005789">
    <property type="term" value="C:endoplasmic reticulum membrane"/>
    <property type="evidence" value="ECO:0007669"/>
    <property type="project" value="UniProtKB-SubCell"/>
</dbReference>
<dbReference type="InterPro" id="IPR012908">
    <property type="entry name" value="PGAP1-ab_dom-like"/>
</dbReference>
<feature type="compositionally biased region" description="Basic and acidic residues" evidence="2">
    <location>
        <begin position="522"/>
        <end position="533"/>
    </location>
</feature>
<dbReference type="SUPFAM" id="SSF53474">
    <property type="entry name" value="alpha/beta-Hydrolases"/>
    <property type="match status" value="1"/>
</dbReference>
<feature type="domain" description="GPI inositol-deacylase PGAP1-like alpha/beta" evidence="3">
    <location>
        <begin position="357"/>
        <end position="423"/>
    </location>
</feature>
<keyword evidence="1" id="KW-0256">Endoplasmic reticulum</keyword>
<comment type="subcellular location">
    <subcellularLocation>
        <location evidence="1">Endoplasmic reticulum membrane</location>
    </subcellularLocation>
</comment>
<reference evidence="5" key="1">
    <citation type="submission" date="2024-02" db="UniProtKB">
        <authorList>
            <consortium name="WormBaseParasite"/>
        </authorList>
    </citation>
    <scope>IDENTIFICATION</scope>
</reference>
<keyword evidence="1" id="KW-0378">Hydrolase</keyword>
<evidence type="ECO:0000256" key="2">
    <source>
        <dbReference type="SAM" id="MobiDB-lite"/>
    </source>
</evidence>
<evidence type="ECO:0000313" key="5">
    <source>
        <dbReference type="WBParaSite" id="MBELARI_LOCUS552"/>
    </source>
</evidence>
<dbReference type="GO" id="GO:0015031">
    <property type="term" value="P:protein transport"/>
    <property type="evidence" value="ECO:0007669"/>
    <property type="project" value="UniProtKB-KW"/>
</dbReference>
<dbReference type="Gene3D" id="3.40.50.1820">
    <property type="entry name" value="alpha/beta hydrolase"/>
    <property type="match status" value="1"/>
</dbReference>
<feature type="compositionally biased region" description="Acidic residues" evidence="2">
    <location>
        <begin position="542"/>
        <end position="551"/>
    </location>
</feature>
<sequence>MFFFQDVKWMLMTKYIAPTAAISAIYSAWYGWGKTENHVKIKSIDEAVEFLNHNKETPEALRYISNFDFDRQPRYLKKLSIRSLGILAGVGSEIVRQARVHQCKREDDDFLFQNALSKFDLGPSWKRGVDWLHRSPCLDEDLSCEDWQVWRPTQVERLQRLLQILFIETENQFSPDTVDIYVVDFLFNVFKLFDGDTPEIARLTLRILANVALNGQEYAERIFSTEWLQILGNLVTRGETLEERLIAHKICRNALHTLDSVPYKLPSDVYELHISQGEPVVDIVLIHGLCGSVLYTWRQKDDRTKLISECWPKDWLPLDINDSMRILGVNYPSYLLHSSGAVDSLPQRAERFVKQLSSAGIGSRPVVFICHSMGGLLAKKMLLDSEELRKNTVGVLFIATPHRGSPIAEWGDYNFPFTPSEDVRFLHSKNQQNEKLNQDFGTISKEIPVIASMIETKESDLIATAKGIIVPTESAVFGSGVLYHIDEVHHNVCKPSERTSPTYGVVLNFVRDSIAAAKKRNPSKEIKKAEPQKFNESTVQNDSEEIEPIDH</sequence>
<name>A0AAF3FF83_9BILA</name>
<protein>
    <recommendedName>
        <fullName evidence="1">GPI inositol-deacylase</fullName>
        <ecNumber evidence="1">3.1.-.-</ecNumber>
    </recommendedName>
</protein>
<keyword evidence="1" id="KW-0472">Membrane</keyword>
<dbReference type="InterPro" id="IPR029058">
    <property type="entry name" value="AB_hydrolase_fold"/>
</dbReference>
<keyword evidence="1" id="KW-0813">Transport</keyword>
<organism evidence="4 5">
    <name type="scientific">Mesorhabditis belari</name>
    <dbReference type="NCBI Taxonomy" id="2138241"/>
    <lineage>
        <taxon>Eukaryota</taxon>
        <taxon>Metazoa</taxon>
        <taxon>Ecdysozoa</taxon>
        <taxon>Nematoda</taxon>
        <taxon>Chromadorea</taxon>
        <taxon>Rhabditida</taxon>
        <taxon>Rhabditina</taxon>
        <taxon>Rhabditomorpha</taxon>
        <taxon>Rhabditoidea</taxon>
        <taxon>Rhabditidae</taxon>
        <taxon>Mesorhabditinae</taxon>
        <taxon>Mesorhabditis</taxon>
    </lineage>
</organism>
<evidence type="ECO:0000313" key="4">
    <source>
        <dbReference type="Proteomes" id="UP000887575"/>
    </source>
</evidence>
<dbReference type="GO" id="GO:0016788">
    <property type="term" value="F:hydrolase activity, acting on ester bonds"/>
    <property type="evidence" value="ECO:0007669"/>
    <property type="project" value="InterPro"/>
</dbReference>
<evidence type="ECO:0000256" key="1">
    <source>
        <dbReference type="RuleBase" id="RU365011"/>
    </source>
</evidence>
<feature type="region of interest" description="Disordered" evidence="2">
    <location>
        <begin position="518"/>
        <end position="551"/>
    </location>
</feature>
<dbReference type="AlphaFoldDB" id="A0AAF3FF83"/>
<dbReference type="EC" id="3.1.-.-" evidence="1"/>
<comment type="function">
    <text evidence="1">Involved in inositol deacylation of GPI-anchored proteins which plays important roles in the quality control and ER-associated degradation of GPI-anchored proteins.</text>
</comment>
<proteinExistence type="inferred from homology"/>
<accession>A0AAF3FF83</accession>